<feature type="compositionally biased region" description="Basic and acidic residues" evidence="1">
    <location>
        <begin position="51"/>
        <end position="60"/>
    </location>
</feature>
<protein>
    <submittedName>
        <fullName evidence="2">Uncharacterized protein</fullName>
    </submittedName>
</protein>
<feature type="region of interest" description="Disordered" evidence="1">
    <location>
        <begin position="170"/>
        <end position="209"/>
    </location>
</feature>
<comment type="caution">
    <text evidence="2">The sequence shown here is derived from an EMBL/GenBank/DDBJ whole genome shotgun (WGS) entry which is preliminary data.</text>
</comment>
<dbReference type="AlphaFoldDB" id="A0A315WAG4"/>
<organism evidence="2 3">
    <name type="scientific">Gambusia affinis</name>
    <name type="common">Western mosquitofish</name>
    <name type="synonym">Heterandria affinis</name>
    <dbReference type="NCBI Taxonomy" id="33528"/>
    <lineage>
        <taxon>Eukaryota</taxon>
        <taxon>Metazoa</taxon>
        <taxon>Chordata</taxon>
        <taxon>Craniata</taxon>
        <taxon>Vertebrata</taxon>
        <taxon>Euteleostomi</taxon>
        <taxon>Actinopterygii</taxon>
        <taxon>Neopterygii</taxon>
        <taxon>Teleostei</taxon>
        <taxon>Neoteleostei</taxon>
        <taxon>Acanthomorphata</taxon>
        <taxon>Ovalentaria</taxon>
        <taxon>Atherinomorphae</taxon>
        <taxon>Cyprinodontiformes</taxon>
        <taxon>Poeciliidae</taxon>
        <taxon>Poeciliinae</taxon>
        <taxon>Gambusia</taxon>
    </lineage>
</organism>
<evidence type="ECO:0000313" key="3">
    <source>
        <dbReference type="Proteomes" id="UP000250572"/>
    </source>
</evidence>
<feature type="non-terminal residue" evidence="2">
    <location>
        <position position="209"/>
    </location>
</feature>
<sequence length="209" mass="22676">MAVRSAAEVMICLGFRNSFELQDSKTEKPPSALIRVVKLEEVKENPMIGEIQKDEREFRPGGDPAEPVSSSEDQHGELQRRPGQAGSADPNPSEGTSAHVPPWRSHLVAPESRDLNGSAPRTGDHVRDGRGNGGEALGPSANRLSTQLHYVTQSDEKNSVYARVSKKLLLANSPVPIPEGAGPPRGEEPEEQRGPPPPDRETWREDGAE</sequence>
<reference evidence="2 3" key="1">
    <citation type="journal article" date="2018" name="G3 (Bethesda)">
        <title>A High-Quality Reference Genome for the Invasive Mosquitofish Gambusia affinis Using a Chicago Library.</title>
        <authorList>
            <person name="Hoffberg S.L."/>
            <person name="Troendle N.J."/>
            <person name="Glenn T.C."/>
            <person name="Mahmud O."/>
            <person name="Louha S."/>
            <person name="Chalopin D."/>
            <person name="Bennetzen J.L."/>
            <person name="Mauricio R."/>
        </authorList>
    </citation>
    <scope>NUCLEOTIDE SEQUENCE [LARGE SCALE GENOMIC DNA]</scope>
    <source>
        <strain evidence="2">NE01/NJP1002.9</strain>
        <tissue evidence="2">Muscle</tissue>
    </source>
</reference>
<evidence type="ECO:0000313" key="2">
    <source>
        <dbReference type="EMBL" id="PWA32824.1"/>
    </source>
</evidence>
<gene>
    <name evidence="2" type="ORF">CCH79_00020804</name>
</gene>
<dbReference type="EMBL" id="NHOQ01000128">
    <property type="protein sequence ID" value="PWA32824.1"/>
    <property type="molecule type" value="Genomic_DNA"/>
</dbReference>
<feature type="compositionally biased region" description="Basic and acidic residues" evidence="1">
    <location>
        <begin position="185"/>
        <end position="209"/>
    </location>
</feature>
<name>A0A315WAG4_GAMAF</name>
<evidence type="ECO:0000256" key="1">
    <source>
        <dbReference type="SAM" id="MobiDB-lite"/>
    </source>
</evidence>
<feature type="region of interest" description="Disordered" evidence="1">
    <location>
        <begin position="41"/>
        <end position="145"/>
    </location>
</feature>
<accession>A0A315WAG4</accession>
<keyword evidence="3" id="KW-1185">Reference proteome</keyword>
<proteinExistence type="predicted"/>
<dbReference type="Proteomes" id="UP000250572">
    <property type="component" value="Unassembled WGS sequence"/>
</dbReference>